<dbReference type="AlphaFoldDB" id="A0A2J4PAS5"/>
<name>A0A2J4PAS5_9ENTR</name>
<organism evidence="1 2">
    <name type="scientific">Klebsiella michiganensis</name>
    <dbReference type="NCBI Taxonomy" id="1134687"/>
    <lineage>
        <taxon>Bacteria</taxon>
        <taxon>Pseudomonadati</taxon>
        <taxon>Pseudomonadota</taxon>
        <taxon>Gammaproteobacteria</taxon>
        <taxon>Enterobacterales</taxon>
        <taxon>Enterobacteriaceae</taxon>
        <taxon>Klebsiella/Raoultella group</taxon>
        <taxon>Klebsiella</taxon>
    </lineage>
</organism>
<protein>
    <submittedName>
        <fullName evidence="1">Propanediol utilization protein</fullName>
    </submittedName>
</protein>
<dbReference type="Proteomes" id="UP000234505">
    <property type="component" value="Unassembled WGS sequence"/>
</dbReference>
<proteinExistence type="predicted"/>
<accession>A0A2J4PAS5</accession>
<dbReference type="EMBL" id="PIDS01002234">
    <property type="protein sequence ID" value="PLL15899.1"/>
    <property type="molecule type" value="Genomic_DNA"/>
</dbReference>
<reference evidence="1 2" key="1">
    <citation type="submission" date="2017-11" db="EMBL/GenBank/DDBJ databases">
        <authorList>
            <person name="Han C.G."/>
        </authorList>
    </citation>
    <scope>NUCLEOTIDE SEQUENCE [LARGE SCALE GENOMIC DNA]</scope>
    <source>
        <strain evidence="1 2">A11</strain>
    </source>
</reference>
<evidence type="ECO:0000313" key="2">
    <source>
        <dbReference type="Proteomes" id="UP000234505"/>
    </source>
</evidence>
<reference evidence="1 2" key="2">
    <citation type="submission" date="2018-01" db="EMBL/GenBank/DDBJ databases">
        <title>Genomic study of Klebsiella pneumoniae.</title>
        <authorList>
            <person name="Yang Y."/>
            <person name="Bicalho R."/>
        </authorList>
    </citation>
    <scope>NUCLEOTIDE SEQUENCE [LARGE SCALE GENOMIC DNA]</scope>
    <source>
        <strain evidence="1 2">A11</strain>
    </source>
</reference>
<gene>
    <name evidence="1" type="ORF">CWN50_35725</name>
</gene>
<evidence type="ECO:0000313" key="1">
    <source>
        <dbReference type="EMBL" id="PLL15899.1"/>
    </source>
</evidence>
<feature type="non-terminal residue" evidence="1">
    <location>
        <position position="1"/>
    </location>
</feature>
<sequence length="189" mass="21418">TIEKENVWLSRLPEGASSQVRRVASRFAMLDAAGDLAQAITGWTPEECQAATKQAFDDWLQDFGLENREKYQVVSRARDFIQRHALSRFQPYTFGKSNGDMDRQYAARISNLAGYLVNGRRDDGRPEYHIIPTVFDEEILCGISRNFGCKALEDAGMMVCAESGRWTTKTVKVNGTQQRFIVLTDQPEE</sequence>
<comment type="caution">
    <text evidence="1">The sequence shown here is derived from an EMBL/GenBank/DDBJ whole genome shotgun (WGS) entry which is preliminary data.</text>
</comment>